<dbReference type="Proteomes" id="UP000019471">
    <property type="component" value="Unassembled WGS sequence"/>
</dbReference>
<accession>W9X366</accession>
<evidence type="ECO:0000313" key="2">
    <source>
        <dbReference type="Proteomes" id="UP000019471"/>
    </source>
</evidence>
<evidence type="ECO:0000313" key="1">
    <source>
        <dbReference type="EMBL" id="EXJ74907.1"/>
    </source>
</evidence>
<comment type="caution">
    <text evidence="1">The sequence shown here is derived from an EMBL/GenBank/DDBJ whole genome shotgun (WGS) entry which is preliminary data.</text>
</comment>
<organism evidence="1 2">
    <name type="scientific">Cladophialophora psammophila CBS 110553</name>
    <dbReference type="NCBI Taxonomy" id="1182543"/>
    <lineage>
        <taxon>Eukaryota</taxon>
        <taxon>Fungi</taxon>
        <taxon>Dikarya</taxon>
        <taxon>Ascomycota</taxon>
        <taxon>Pezizomycotina</taxon>
        <taxon>Eurotiomycetes</taxon>
        <taxon>Chaetothyriomycetidae</taxon>
        <taxon>Chaetothyriales</taxon>
        <taxon>Herpotrichiellaceae</taxon>
        <taxon>Cladophialophora</taxon>
    </lineage>
</organism>
<sequence length="92" mass="10349">MVLPFVAGKETNHRFEANLPLSNPAPFDKDLSDPKPDVYHGAAPSAIHPRVRADVDNYTIPLKANTCRPAAPNSFIEGKVRKDRRMRQRDKL</sequence>
<proteinExistence type="predicted"/>
<name>W9X366_9EURO</name>
<dbReference type="EMBL" id="AMGX01000002">
    <property type="protein sequence ID" value="EXJ74907.1"/>
    <property type="molecule type" value="Genomic_DNA"/>
</dbReference>
<dbReference type="HOGENOM" id="CLU_2413087_0_0_1"/>
<dbReference type="RefSeq" id="XP_007740409.1">
    <property type="nucleotide sequence ID" value="XM_007742219.1"/>
</dbReference>
<dbReference type="GeneID" id="19186336"/>
<dbReference type="STRING" id="1182543.W9X366"/>
<dbReference type="AlphaFoldDB" id="W9X366"/>
<protein>
    <submittedName>
        <fullName evidence="1">Uncharacterized protein</fullName>
    </submittedName>
</protein>
<keyword evidence="2" id="KW-1185">Reference proteome</keyword>
<dbReference type="OrthoDB" id="5393196at2759"/>
<gene>
    <name evidence="1" type="ORF">A1O5_01603</name>
</gene>
<reference evidence="1 2" key="1">
    <citation type="submission" date="2013-03" db="EMBL/GenBank/DDBJ databases">
        <title>The Genome Sequence of Cladophialophora psammophila CBS 110553.</title>
        <authorList>
            <consortium name="The Broad Institute Genomics Platform"/>
            <person name="Cuomo C."/>
            <person name="de Hoog S."/>
            <person name="Gorbushina A."/>
            <person name="Walker B."/>
            <person name="Young S.K."/>
            <person name="Zeng Q."/>
            <person name="Gargeya S."/>
            <person name="Fitzgerald M."/>
            <person name="Haas B."/>
            <person name="Abouelleil A."/>
            <person name="Allen A.W."/>
            <person name="Alvarado L."/>
            <person name="Arachchi H.M."/>
            <person name="Berlin A.M."/>
            <person name="Chapman S.B."/>
            <person name="Gainer-Dewar J."/>
            <person name="Goldberg J."/>
            <person name="Griggs A."/>
            <person name="Gujja S."/>
            <person name="Hansen M."/>
            <person name="Howarth C."/>
            <person name="Imamovic A."/>
            <person name="Ireland A."/>
            <person name="Larimer J."/>
            <person name="McCowan C."/>
            <person name="Murphy C."/>
            <person name="Pearson M."/>
            <person name="Poon T.W."/>
            <person name="Priest M."/>
            <person name="Roberts A."/>
            <person name="Saif S."/>
            <person name="Shea T."/>
            <person name="Sisk P."/>
            <person name="Sykes S."/>
            <person name="Wortman J."/>
            <person name="Nusbaum C."/>
            <person name="Birren B."/>
        </authorList>
    </citation>
    <scope>NUCLEOTIDE SEQUENCE [LARGE SCALE GENOMIC DNA]</scope>
    <source>
        <strain evidence="1 2">CBS 110553</strain>
    </source>
</reference>